<dbReference type="EMBL" id="JAFDVH010000017">
    <property type="protein sequence ID" value="KAG7461525.1"/>
    <property type="molecule type" value="Genomic_DNA"/>
</dbReference>
<sequence length="151" mass="17766">MRLQIIQEVGRTERNQLLIEKLMQTTFALRQQDIVKGDLLVRDFLDSWPALWMESQMCAEFQCITNVNLRNPFYSELDRHTSRLINLYRQKASRTGKTAEALREILGTCDLQEEHDVNVRRTLSLRALPVYLREDDSEFFKTCNVSTINIK</sequence>
<gene>
    <name evidence="1" type="ORF">MATL_G00192000</name>
</gene>
<dbReference type="AlphaFoldDB" id="A0A9D3T5B3"/>
<keyword evidence="2" id="KW-1185">Reference proteome</keyword>
<evidence type="ECO:0000313" key="1">
    <source>
        <dbReference type="EMBL" id="KAG7461525.1"/>
    </source>
</evidence>
<name>A0A9D3T5B3_MEGAT</name>
<comment type="caution">
    <text evidence="1">The sequence shown here is derived from an EMBL/GenBank/DDBJ whole genome shotgun (WGS) entry which is preliminary data.</text>
</comment>
<organism evidence="1 2">
    <name type="scientific">Megalops atlanticus</name>
    <name type="common">Tarpon</name>
    <name type="synonym">Clupea gigantea</name>
    <dbReference type="NCBI Taxonomy" id="7932"/>
    <lineage>
        <taxon>Eukaryota</taxon>
        <taxon>Metazoa</taxon>
        <taxon>Chordata</taxon>
        <taxon>Craniata</taxon>
        <taxon>Vertebrata</taxon>
        <taxon>Euteleostomi</taxon>
        <taxon>Actinopterygii</taxon>
        <taxon>Neopterygii</taxon>
        <taxon>Teleostei</taxon>
        <taxon>Elopiformes</taxon>
        <taxon>Megalopidae</taxon>
        <taxon>Megalops</taxon>
    </lineage>
</organism>
<protein>
    <submittedName>
        <fullName evidence="1">Uncharacterized protein</fullName>
    </submittedName>
</protein>
<evidence type="ECO:0000313" key="2">
    <source>
        <dbReference type="Proteomes" id="UP001046870"/>
    </source>
</evidence>
<accession>A0A9D3T5B3</accession>
<dbReference type="PANTHER" id="PTHR31025">
    <property type="entry name" value="SI:CH211-196P9.1-RELATED"/>
    <property type="match status" value="1"/>
</dbReference>
<reference evidence="1" key="1">
    <citation type="submission" date="2021-01" db="EMBL/GenBank/DDBJ databases">
        <authorList>
            <person name="Zahm M."/>
            <person name="Roques C."/>
            <person name="Cabau C."/>
            <person name="Klopp C."/>
            <person name="Donnadieu C."/>
            <person name="Jouanno E."/>
            <person name="Lampietro C."/>
            <person name="Louis A."/>
            <person name="Herpin A."/>
            <person name="Echchiki A."/>
            <person name="Berthelot C."/>
            <person name="Parey E."/>
            <person name="Roest-Crollius H."/>
            <person name="Braasch I."/>
            <person name="Postlethwait J."/>
            <person name="Bobe J."/>
            <person name="Montfort J."/>
            <person name="Bouchez O."/>
            <person name="Begum T."/>
            <person name="Mejri S."/>
            <person name="Adams A."/>
            <person name="Chen W.-J."/>
            <person name="Guiguen Y."/>
        </authorList>
    </citation>
    <scope>NUCLEOTIDE SEQUENCE</scope>
    <source>
        <strain evidence="1">YG-15Mar2019-1</strain>
        <tissue evidence="1">Brain</tissue>
    </source>
</reference>
<proteinExistence type="predicted"/>
<dbReference type="Proteomes" id="UP001046870">
    <property type="component" value="Chromosome 17"/>
</dbReference>
<dbReference type="OrthoDB" id="8948707at2759"/>
<dbReference type="PANTHER" id="PTHR31025:SF19">
    <property type="entry name" value="SI:CH73-42K18.1-RELATED"/>
    <property type="match status" value="1"/>
</dbReference>